<name>A0ABV9RA05_9PSEU</name>
<evidence type="ECO:0000256" key="1">
    <source>
        <dbReference type="SAM" id="MobiDB-lite"/>
    </source>
</evidence>
<organism evidence="4 5">
    <name type="scientific">Actinomycetospora chibensis</name>
    <dbReference type="NCBI Taxonomy" id="663606"/>
    <lineage>
        <taxon>Bacteria</taxon>
        <taxon>Bacillati</taxon>
        <taxon>Actinomycetota</taxon>
        <taxon>Actinomycetes</taxon>
        <taxon>Pseudonocardiales</taxon>
        <taxon>Pseudonocardiaceae</taxon>
        <taxon>Actinomycetospora</taxon>
    </lineage>
</organism>
<dbReference type="SUPFAM" id="SSF56726">
    <property type="entry name" value="DNA topoisomerase IV, alpha subunit"/>
    <property type="match status" value="1"/>
</dbReference>
<comment type="caution">
    <text evidence="4">The sequence shown here is derived from an EMBL/GenBank/DDBJ whole genome shotgun (WGS) entry which is preliminary data.</text>
</comment>
<feature type="domain" description="DUF2399" evidence="2">
    <location>
        <begin position="258"/>
        <end position="398"/>
    </location>
</feature>
<dbReference type="Pfam" id="PF11796">
    <property type="entry name" value="DUF3323"/>
    <property type="match status" value="1"/>
</dbReference>
<dbReference type="Pfam" id="PF09664">
    <property type="entry name" value="DUF2399"/>
    <property type="match status" value="1"/>
</dbReference>
<evidence type="ECO:0000259" key="3">
    <source>
        <dbReference type="Pfam" id="PF11796"/>
    </source>
</evidence>
<dbReference type="Proteomes" id="UP001595909">
    <property type="component" value="Unassembled WGS sequence"/>
</dbReference>
<dbReference type="InterPro" id="IPR024466">
    <property type="entry name" value="CHP02679_N"/>
</dbReference>
<accession>A0ABV9RA05</accession>
<protein>
    <submittedName>
        <fullName evidence="4">DUF2399 domain-containing protein</fullName>
    </submittedName>
</protein>
<keyword evidence="5" id="KW-1185">Reference proteome</keyword>
<reference evidence="5" key="1">
    <citation type="journal article" date="2019" name="Int. J. Syst. Evol. Microbiol.">
        <title>The Global Catalogue of Microorganisms (GCM) 10K type strain sequencing project: providing services to taxonomists for standard genome sequencing and annotation.</title>
        <authorList>
            <consortium name="The Broad Institute Genomics Platform"/>
            <consortium name="The Broad Institute Genome Sequencing Center for Infectious Disease"/>
            <person name="Wu L."/>
            <person name="Ma J."/>
        </authorList>
    </citation>
    <scope>NUCLEOTIDE SEQUENCE [LARGE SCALE GENOMIC DNA]</scope>
    <source>
        <strain evidence="5">CCUG 50347</strain>
    </source>
</reference>
<feature type="domain" description="Conserved hypothetical protein CHP02679 N terminus" evidence="3">
    <location>
        <begin position="40"/>
        <end position="230"/>
    </location>
</feature>
<feature type="compositionally biased region" description="Basic and acidic residues" evidence="1">
    <location>
        <begin position="92"/>
        <end position="107"/>
    </location>
</feature>
<proteinExistence type="predicted"/>
<gene>
    <name evidence="4" type="ORF">ACFPEL_00710</name>
</gene>
<dbReference type="InterPro" id="IPR024465">
    <property type="entry name" value="DUF2399"/>
</dbReference>
<evidence type="ECO:0000313" key="4">
    <source>
        <dbReference type="EMBL" id="MFC4830914.1"/>
    </source>
</evidence>
<feature type="region of interest" description="Disordered" evidence="1">
    <location>
        <begin position="83"/>
        <end position="107"/>
    </location>
</feature>
<dbReference type="RefSeq" id="WP_274188978.1">
    <property type="nucleotide sequence ID" value="NZ_BAABHN010000001.1"/>
</dbReference>
<evidence type="ECO:0000259" key="2">
    <source>
        <dbReference type="Pfam" id="PF09664"/>
    </source>
</evidence>
<dbReference type="InterPro" id="IPR036078">
    <property type="entry name" value="Spo11/TopoVI_A_sf"/>
</dbReference>
<sequence>MSVPAVLLEPAFDPLWRHVARALDRNGLDDRRRVRLPDHLDRTVHRELLSALGRRRQVVLRELDLAELEDRLRHLGTDLPSVLAAAGHTPSGRKEARDAGRSRRAERDAVLDELARDRLGEEPWTATWATSMRRLLPDAQQAREAVEVVARVLDEADRADGRRSRGEIAARTVPGGAHGLDRGARARAWVRAALAHRAGGDPTRDDPNMWDAAGLPGDVVSAPVLTWALPLCGDGVAAAVRGMTAAGAPAPLTTLTIRELDVVVPSGTVVLSVENPRLLEAAAQQRLPAAVVCTNGEPTRGVTMLLQALTDAGAHVRHHGDFDAAGLRIAARLHARSVTPWCMDAADYRAAVAQAEGVELPRVDPDTVSPTPWDPALRDEMRRHGRAVEEERVMDEVLRAHAES</sequence>
<evidence type="ECO:0000313" key="5">
    <source>
        <dbReference type="Proteomes" id="UP001595909"/>
    </source>
</evidence>
<dbReference type="EMBL" id="JBHSIM010000001">
    <property type="protein sequence ID" value="MFC4830914.1"/>
    <property type="molecule type" value="Genomic_DNA"/>
</dbReference>